<gene>
    <name evidence="2" type="ORF">Scinn_56090</name>
</gene>
<proteinExistence type="predicted"/>
<comment type="caution">
    <text evidence="2">The sequence shown here is derived from an EMBL/GenBank/DDBJ whole genome shotgun (WGS) entry which is preliminary data.</text>
</comment>
<feature type="region of interest" description="Disordered" evidence="1">
    <location>
        <begin position="1"/>
        <end position="53"/>
    </location>
</feature>
<organism evidence="2 3">
    <name type="scientific">Streptomyces virginiae</name>
    <name type="common">Streptomyces cinnamonensis</name>
    <dbReference type="NCBI Taxonomy" id="1961"/>
    <lineage>
        <taxon>Bacteria</taxon>
        <taxon>Bacillati</taxon>
        <taxon>Actinomycetota</taxon>
        <taxon>Actinomycetes</taxon>
        <taxon>Kitasatosporales</taxon>
        <taxon>Streptomycetaceae</taxon>
        <taxon>Streptomyces</taxon>
    </lineage>
</organism>
<reference evidence="3" key="1">
    <citation type="submission" date="2020-09" db="EMBL/GenBank/DDBJ databases">
        <title>Whole genome shotgun sequence of Streptomyces cinnamonensis NBRC 15873.</title>
        <authorList>
            <person name="Komaki H."/>
            <person name="Tamura T."/>
        </authorList>
    </citation>
    <scope>NUCLEOTIDE SEQUENCE [LARGE SCALE GENOMIC DNA]</scope>
    <source>
        <strain evidence="3">NBRC 15873</strain>
    </source>
</reference>
<protein>
    <submittedName>
        <fullName evidence="2">Uncharacterized protein</fullName>
    </submittedName>
</protein>
<sequence>MGGEGAGEGELAVGEGVEEGVDERGVGERDVVEVDDDGPVGGGEGFGQDMDGVEVEFPPNLNQSVAGPLLAFGLGLGCLDEISATGAISRFGGSGVRDSRLWVCWCWSGAV</sequence>
<name>A0ABQ3NTQ7_STRVG</name>
<dbReference type="Proteomes" id="UP000660554">
    <property type="component" value="Unassembled WGS sequence"/>
</dbReference>
<feature type="compositionally biased region" description="Basic and acidic residues" evidence="1">
    <location>
        <begin position="22"/>
        <end position="32"/>
    </location>
</feature>
<dbReference type="EMBL" id="BNDV01000013">
    <property type="protein sequence ID" value="GHI16146.1"/>
    <property type="molecule type" value="Genomic_DNA"/>
</dbReference>
<evidence type="ECO:0000256" key="1">
    <source>
        <dbReference type="SAM" id="MobiDB-lite"/>
    </source>
</evidence>
<accession>A0ABQ3NTQ7</accession>
<keyword evidence="3" id="KW-1185">Reference proteome</keyword>
<evidence type="ECO:0000313" key="2">
    <source>
        <dbReference type="EMBL" id="GHI16146.1"/>
    </source>
</evidence>
<evidence type="ECO:0000313" key="3">
    <source>
        <dbReference type="Proteomes" id="UP000660554"/>
    </source>
</evidence>